<accession>A0A7H1NQI4</accession>
<name>A0A7H1NQI4_9PROT</name>
<sequence>MIPIGKGQRALIVAPPRTGKTVLLQNIAPSTLPPALGSRVCIGWNGSPESASALQSFLPWAYKAEAVQILYSEEYQRRGPHATEVKDYLAFHGIEASVQEFGVIRNNVGASLLSACDAFKADMLLIDERPEEVTDITRSVRGEVVSSIFDEPATRCFPGETSRFGKLPPLLALLNGPSSGSLPELLPRSHSRLLSGPLIRGITERAVWNHSSGSTYLRATHLETTYLGAIYLGHLPKGHSLRAIEIPSKRLLPIGPSKIEALRTKIPLLSHDKEDFW</sequence>
<gene>
    <name evidence="1" type="primary">rho_2</name>
    <name evidence="1" type="ORF">JGUZn3_08110</name>
</gene>
<dbReference type="Gene3D" id="3.40.50.300">
    <property type="entry name" value="P-loop containing nucleotide triphosphate hydrolases"/>
    <property type="match status" value="2"/>
</dbReference>
<keyword evidence="2" id="KW-1185">Reference proteome</keyword>
<dbReference type="EMBL" id="CP060244">
    <property type="protein sequence ID" value="QNT78044.1"/>
    <property type="molecule type" value="Genomic_DNA"/>
</dbReference>
<dbReference type="InterPro" id="IPR004665">
    <property type="entry name" value="Term_rho"/>
</dbReference>
<dbReference type="GO" id="GO:0005524">
    <property type="term" value="F:ATP binding"/>
    <property type="evidence" value="ECO:0007669"/>
    <property type="project" value="InterPro"/>
</dbReference>
<dbReference type="EC" id="3.6.4.-" evidence="1"/>
<dbReference type="PANTHER" id="PTHR46425:SF1">
    <property type="entry name" value="TRANSCRIPTION TERMINATION FACTOR RHO"/>
    <property type="match status" value="1"/>
</dbReference>
<evidence type="ECO:0000313" key="1">
    <source>
        <dbReference type="EMBL" id="QNT78044.1"/>
    </source>
</evidence>
<keyword evidence="1" id="KW-0378">Hydrolase</keyword>
<dbReference type="KEGG" id="ebla:JGUZn3_08110"/>
<dbReference type="PANTHER" id="PTHR46425">
    <property type="entry name" value="TRANSCRIPTION TERMINATION FACTOR RHO"/>
    <property type="match status" value="1"/>
</dbReference>
<dbReference type="GO" id="GO:0006353">
    <property type="term" value="P:DNA-templated transcription termination"/>
    <property type="evidence" value="ECO:0007669"/>
    <property type="project" value="InterPro"/>
</dbReference>
<organism evidence="1 2">
    <name type="scientific">Entomobacter blattae</name>
    <dbReference type="NCBI Taxonomy" id="2762277"/>
    <lineage>
        <taxon>Bacteria</taxon>
        <taxon>Pseudomonadati</taxon>
        <taxon>Pseudomonadota</taxon>
        <taxon>Alphaproteobacteria</taxon>
        <taxon>Acetobacterales</taxon>
        <taxon>Acetobacteraceae</taxon>
        <taxon>Entomobacter</taxon>
    </lineage>
</organism>
<evidence type="ECO:0000313" key="2">
    <source>
        <dbReference type="Proteomes" id="UP000516349"/>
    </source>
</evidence>
<dbReference type="InterPro" id="IPR027417">
    <property type="entry name" value="P-loop_NTPase"/>
</dbReference>
<protein>
    <submittedName>
        <fullName evidence="1">Transcription termination factor Rho</fullName>
        <ecNumber evidence="1">3.6.4.-</ecNumber>
    </submittedName>
</protein>
<reference evidence="1 2" key="1">
    <citation type="submission" date="2020-08" db="EMBL/GenBank/DDBJ databases">
        <title>Complete genome sequence of Entomobacter blattae G55GP.</title>
        <authorList>
            <person name="Poehlein A."/>
            <person name="Guzman J."/>
            <person name="Daniel R."/>
            <person name="Vilcinskas A."/>
        </authorList>
    </citation>
    <scope>NUCLEOTIDE SEQUENCE [LARGE SCALE GENOMIC DNA]</scope>
    <source>
        <strain evidence="1 2">G55GP</strain>
    </source>
</reference>
<dbReference type="AlphaFoldDB" id="A0A7H1NQI4"/>
<dbReference type="Proteomes" id="UP000516349">
    <property type="component" value="Chromosome"/>
</dbReference>
<dbReference type="GO" id="GO:0008186">
    <property type="term" value="F:ATP-dependent activity, acting on RNA"/>
    <property type="evidence" value="ECO:0007669"/>
    <property type="project" value="InterPro"/>
</dbReference>
<proteinExistence type="predicted"/>
<dbReference type="SUPFAM" id="SSF52540">
    <property type="entry name" value="P-loop containing nucleoside triphosphate hydrolases"/>
    <property type="match status" value="1"/>
</dbReference>
<dbReference type="GO" id="GO:0003723">
    <property type="term" value="F:RNA binding"/>
    <property type="evidence" value="ECO:0007669"/>
    <property type="project" value="InterPro"/>
</dbReference>
<dbReference type="GO" id="GO:0016787">
    <property type="term" value="F:hydrolase activity"/>
    <property type="evidence" value="ECO:0007669"/>
    <property type="project" value="UniProtKB-KW"/>
</dbReference>